<sequence>MESKNNLYHDDSMFKGATPSIFQKARHLRKNTTPAEKKLWNELRNKKLNGYKFRKQHPIHLFIVDFYCHELGLIIEVDGKYHDKTEQIKKDQERTELLKFQNLKLIRFTNDEVINKLHNVLEEIKRLINNP</sequence>
<dbReference type="GO" id="GO:0004519">
    <property type="term" value="F:endonuclease activity"/>
    <property type="evidence" value="ECO:0007669"/>
    <property type="project" value="UniProtKB-KW"/>
</dbReference>
<evidence type="ECO:0000313" key="2">
    <source>
        <dbReference type="EMBL" id="SKB70568.1"/>
    </source>
</evidence>
<dbReference type="InterPro" id="IPR011335">
    <property type="entry name" value="Restrct_endonuc-II-like"/>
</dbReference>
<keyword evidence="2" id="KW-0378">Hydrolase</keyword>
<keyword evidence="3" id="KW-1185">Reference proteome</keyword>
<dbReference type="CDD" id="cd01038">
    <property type="entry name" value="Endonuclease_DUF559"/>
    <property type="match status" value="1"/>
</dbReference>
<protein>
    <submittedName>
        <fullName evidence="2">Very-short-patch-repair endonuclease</fullName>
    </submittedName>
</protein>
<dbReference type="AlphaFoldDB" id="A0A1T5DFP7"/>
<evidence type="ECO:0000259" key="1">
    <source>
        <dbReference type="Pfam" id="PF04480"/>
    </source>
</evidence>
<dbReference type="PANTHER" id="PTHR38590">
    <property type="entry name" value="BLL0828 PROTEIN"/>
    <property type="match status" value="1"/>
</dbReference>
<reference evidence="3" key="1">
    <citation type="submission" date="2017-02" db="EMBL/GenBank/DDBJ databases">
        <authorList>
            <person name="Varghese N."/>
            <person name="Submissions S."/>
        </authorList>
    </citation>
    <scope>NUCLEOTIDE SEQUENCE [LARGE SCALE GENOMIC DNA]</scope>
    <source>
        <strain evidence="3">DSM 23405</strain>
    </source>
</reference>
<dbReference type="InterPro" id="IPR007569">
    <property type="entry name" value="DUF559"/>
</dbReference>
<dbReference type="Pfam" id="PF04480">
    <property type="entry name" value="DUF559"/>
    <property type="match status" value="1"/>
</dbReference>
<keyword evidence="2" id="KW-0540">Nuclease</keyword>
<gene>
    <name evidence="2" type="ORF">SAMN05660776_2599</name>
</gene>
<proteinExistence type="predicted"/>
<organism evidence="2 3">
    <name type="scientific">Salegentibacter holothuriorum</name>
    <dbReference type="NCBI Taxonomy" id="241145"/>
    <lineage>
        <taxon>Bacteria</taxon>
        <taxon>Pseudomonadati</taxon>
        <taxon>Bacteroidota</taxon>
        <taxon>Flavobacteriia</taxon>
        <taxon>Flavobacteriales</taxon>
        <taxon>Flavobacteriaceae</taxon>
        <taxon>Salegentibacter</taxon>
    </lineage>
</organism>
<feature type="domain" description="DUF559" evidence="1">
    <location>
        <begin position="23"/>
        <end position="128"/>
    </location>
</feature>
<dbReference type="InterPro" id="IPR047216">
    <property type="entry name" value="Endonuclease_DUF559_bact"/>
</dbReference>
<keyword evidence="2" id="KW-0255">Endonuclease</keyword>
<evidence type="ECO:0000313" key="3">
    <source>
        <dbReference type="Proteomes" id="UP000190230"/>
    </source>
</evidence>
<dbReference type="RefSeq" id="WP_245828746.1">
    <property type="nucleotide sequence ID" value="NZ_FUYY01000005.1"/>
</dbReference>
<dbReference type="Gene3D" id="3.40.960.10">
    <property type="entry name" value="VSR Endonuclease"/>
    <property type="match status" value="1"/>
</dbReference>
<accession>A0A1T5DFP7</accession>
<name>A0A1T5DFP7_9FLAO</name>
<dbReference type="PANTHER" id="PTHR38590:SF1">
    <property type="entry name" value="BLL0828 PROTEIN"/>
    <property type="match status" value="1"/>
</dbReference>
<dbReference type="Proteomes" id="UP000190230">
    <property type="component" value="Unassembled WGS sequence"/>
</dbReference>
<dbReference type="STRING" id="241145.SAMN05660776_2599"/>
<dbReference type="SUPFAM" id="SSF52980">
    <property type="entry name" value="Restriction endonuclease-like"/>
    <property type="match status" value="1"/>
</dbReference>
<dbReference type="EMBL" id="FUYY01000005">
    <property type="protein sequence ID" value="SKB70568.1"/>
    <property type="molecule type" value="Genomic_DNA"/>
</dbReference>